<gene>
    <name evidence="3" type="ORF">H072_3017</name>
</gene>
<dbReference type="InterPro" id="IPR039730">
    <property type="entry name" value="Jlp2/Ccd25"/>
</dbReference>
<feature type="domain" description="NFACT RNA-binding" evidence="2">
    <location>
        <begin position="1"/>
        <end position="80"/>
    </location>
</feature>
<dbReference type="Pfam" id="PF05670">
    <property type="entry name" value="NFACT-R_1"/>
    <property type="match status" value="1"/>
</dbReference>
<evidence type="ECO:0000313" key="4">
    <source>
        <dbReference type="Proteomes" id="UP000015100"/>
    </source>
</evidence>
<reference evidence="4" key="2">
    <citation type="submission" date="2013-04" db="EMBL/GenBank/DDBJ databases">
        <title>Genomic mechanisms accounting for the adaptation to parasitism in nematode-trapping fungi.</title>
        <authorList>
            <person name="Ahren D.G."/>
        </authorList>
    </citation>
    <scope>NUCLEOTIDE SEQUENCE [LARGE SCALE GENOMIC DNA]</scope>
    <source>
        <strain evidence="4">CBS 200.50</strain>
    </source>
</reference>
<name>S8APF4_DACHA</name>
<dbReference type="Proteomes" id="UP000015100">
    <property type="component" value="Unassembled WGS sequence"/>
</dbReference>
<dbReference type="STRING" id="1284197.S8APF4"/>
<evidence type="ECO:0000313" key="3">
    <source>
        <dbReference type="EMBL" id="EPS42991.1"/>
    </source>
</evidence>
<sequence>MVYYFTSDVVDPPAFIYVGKDKVENEELIKHGWEEDVWFHADKLSSAHIYLRMREGDSWESIPENLLIDCAQLTKANSIEGMPRYSPPAS</sequence>
<protein>
    <recommendedName>
        <fullName evidence="2">NFACT RNA-binding domain-containing protein</fullName>
    </recommendedName>
</protein>
<accession>S8APF4</accession>
<dbReference type="eggNOG" id="KOG3272">
    <property type="taxonomic scope" value="Eukaryota"/>
</dbReference>
<dbReference type="InterPro" id="IPR008532">
    <property type="entry name" value="NFACT_RNA-bd"/>
</dbReference>
<evidence type="ECO:0000256" key="1">
    <source>
        <dbReference type="ARBA" id="ARBA00008998"/>
    </source>
</evidence>
<comment type="caution">
    <text evidence="3">The sequence shown here is derived from an EMBL/GenBank/DDBJ whole genome shotgun (WGS) entry which is preliminary data.</text>
</comment>
<dbReference type="EMBL" id="AQGS01000093">
    <property type="protein sequence ID" value="EPS42991.1"/>
    <property type="molecule type" value="Genomic_DNA"/>
</dbReference>
<organism evidence="3 4">
    <name type="scientific">Dactylellina haptotyla (strain CBS 200.50)</name>
    <name type="common">Nematode-trapping fungus</name>
    <name type="synonym">Monacrosporium haptotylum</name>
    <dbReference type="NCBI Taxonomy" id="1284197"/>
    <lineage>
        <taxon>Eukaryota</taxon>
        <taxon>Fungi</taxon>
        <taxon>Dikarya</taxon>
        <taxon>Ascomycota</taxon>
        <taxon>Pezizomycotina</taxon>
        <taxon>Orbiliomycetes</taxon>
        <taxon>Orbiliales</taxon>
        <taxon>Orbiliaceae</taxon>
        <taxon>Dactylellina</taxon>
    </lineage>
</organism>
<evidence type="ECO:0000259" key="2">
    <source>
        <dbReference type="Pfam" id="PF05670"/>
    </source>
</evidence>
<reference evidence="3 4" key="1">
    <citation type="journal article" date="2013" name="PLoS Genet.">
        <title>Genomic mechanisms accounting for the adaptation to parasitism in nematode-trapping fungi.</title>
        <authorList>
            <person name="Meerupati T."/>
            <person name="Andersson K.M."/>
            <person name="Friman E."/>
            <person name="Kumar D."/>
            <person name="Tunlid A."/>
            <person name="Ahren D."/>
        </authorList>
    </citation>
    <scope>NUCLEOTIDE SEQUENCE [LARGE SCALE GENOMIC DNA]</scope>
    <source>
        <strain evidence="3 4">CBS 200.50</strain>
    </source>
</reference>
<keyword evidence="4" id="KW-1185">Reference proteome</keyword>
<dbReference type="OrthoDB" id="200398at2759"/>
<comment type="similarity">
    <text evidence="1">Belongs to the CCDC25 family.</text>
</comment>
<dbReference type="PANTHER" id="PTHR13049:SF2">
    <property type="entry name" value="COILED-COIL DOMAIN-CONTAINING PROTEIN 25"/>
    <property type="match status" value="1"/>
</dbReference>
<dbReference type="HOGENOM" id="CLU_076656_1_1_1"/>
<proteinExistence type="inferred from homology"/>
<dbReference type="AlphaFoldDB" id="S8APF4"/>
<dbReference type="PANTHER" id="PTHR13049">
    <property type="entry name" value="DUF814-RELATED"/>
    <property type="match status" value="1"/>
</dbReference>